<evidence type="ECO:0000256" key="11">
    <source>
        <dbReference type="RuleBase" id="RU363032"/>
    </source>
</evidence>
<protein>
    <submittedName>
        <fullName evidence="14">Dipeptide/oligopeptide/nickel ABC transporter permease/ATP-binding protein</fullName>
    </submittedName>
</protein>
<keyword evidence="6 11" id="KW-0812">Transmembrane</keyword>
<feature type="transmembrane region" description="Helical" evidence="11">
    <location>
        <begin position="191"/>
        <end position="214"/>
    </location>
</feature>
<dbReference type="SUPFAM" id="SSF161098">
    <property type="entry name" value="MetI-like"/>
    <property type="match status" value="1"/>
</dbReference>
<feature type="transmembrane region" description="Helical" evidence="11">
    <location>
        <begin position="72"/>
        <end position="94"/>
    </location>
</feature>
<dbReference type="InterPro" id="IPR035906">
    <property type="entry name" value="MetI-like_sf"/>
</dbReference>
<proteinExistence type="inferred from homology"/>
<evidence type="ECO:0000256" key="4">
    <source>
        <dbReference type="ARBA" id="ARBA00022448"/>
    </source>
</evidence>
<dbReference type="EMBL" id="JAINVZ010000001">
    <property type="protein sequence ID" value="MBY8883702.1"/>
    <property type="molecule type" value="Genomic_DNA"/>
</dbReference>
<dbReference type="PANTHER" id="PTHR43297:SF2">
    <property type="entry name" value="DIPEPTIDE TRANSPORT ATP-BINDING PROTEIN DPPD"/>
    <property type="match status" value="1"/>
</dbReference>
<evidence type="ECO:0000256" key="1">
    <source>
        <dbReference type="ARBA" id="ARBA00004141"/>
    </source>
</evidence>
<dbReference type="InterPro" id="IPR000515">
    <property type="entry name" value="MetI-like"/>
</dbReference>
<keyword evidence="7" id="KW-0547">Nucleotide-binding</keyword>
<evidence type="ECO:0000256" key="8">
    <source>
        <dbReference type="ARBA" id="ARBA00022840"/>
    </source>
</evidence>
<dbReference type="CDD" id="cd03257">
    <property type="entry name" value="ABC_NikE_OppD_transporters"/>
    <property type="match status" value="1"/>
</dbReference>
<evidence type="ECO:0000256" key="6">
    <source>
        <dbReference type="ARBA" id="ARBA00022692"/>
    </source>
</evidence>
<dbReference type="InterPro" id="IPR003593">
    <property type="entry name" value="AAA+_ATPase"/>
</dbReference>
<evidence type="ECO:0000259" key="13">
    <source>
        <dbReference type="PROSITE" id="PS50928"/>
    </source>
</evidence>
<dbReference type="Gene3D" id="1.10.3720.10">
    <property type="entry name" value="MetI-like"/>
    <property type="match status" value="1"/>
</dbReference>
<evidence type="ECO:0000259" key="12">
    <source>
        <dbReference type="PROSITE" id="PS50893"/>
    </source>
</evidence>
<accession>A0ABS7QKI4</accession>
<dbReference type="PROSITE" id="PS50928">
    <property type="entry name" value="ABC_TM1"/>
    <property type="match status" value="1"/>
</dbReference>
<feature type="transmembrane region" description="Helical" evidence="11">
    <location>
        <begin position="12"/>
        <end position="31"/>
    </location>
</feature>
<dbReference type="SMART" id="SM00382">
    <property type="entry name" value="AAA"/>
    <property type="match status" value="1"/>
</dbReference>
<dbReference type="CDD" id="cd06261">
    <property type="entry name" value="TM_PBP2"/>
    <property type="match status" value="1"/>
</dbReference>
<feature type="transmembrane region" description="Helical" evidence="11">
    <location>
        <begin position="106"/>
        <end position="131"/>
    </location>
</feature>
<keyword evidence="15" id="KW-1185">Reference proteome</keyword>
<evidence type="ECO:0000256" key="5">
    <source>
        <dbReference type="ARBA" id="ARBA00022475"/>
    </source>
</evidence>
<evidence type="ECO:0000313" key="14">
    <source>
        <dbReference type="EMBL" id="MBY8883702.1"/>
    </source>
</evidence>
<keyword evidence="4 11" id="KW-0813">Transport</keyword>
<dbReference type="PROSITE" id="PS50893">
    <property type="entry name" value="ABC_TRANSPORTER_2"/>
    <property type="match status" value="1"/>
</dbReference>
<gene>
    <name evidence="14" type="ORF">K7472_02430</name>
</gene>
<feature type="domain" description="ABC transporter" evidence="12">
    <location>
        <begin position="294"/>
        <end position="541"/>
    </location>
</feature>
<dbReference type="SUPFAM" id="SSF52540">
    <property type="entry name" value="P-loop containing nucleoside triphosphate hydrolases"/>
    <property type="match status" value="1"/>
</dbReference>
<evidence type="ECO:0000256" key="3">
    <source>
        <dbReference type="ARBA" id="ARBA00005417"/>
    </source>
</evidence>
<dbReference type="InterPro" id="IPR050388">
    <property type="entry name" value="ABC_Ni/Peptide_Import"/>
</dbReference>
<comment type="subcellular location">
    <subcellularLocation>
        <location evidence="11">Cell membrane</location>
        <topology evidence="11">Multi-pass membrane protein</topology>
    </subcellularLocation>
    <subcellularLocation>
        <location evidence="2">Cell membrane</location>
        <topology evidence="2">Peripheral membrane protein</topology>
    </subcellularLocation>
    <subcellularLocation>
        <location evidence="1">Membrane</location>
        <topology evidence="1">Multi-pass membrane protein</topology>
    </subcellularLocation>
</comment>
<keyword evidence="5" id="KW-1003">Cell membrane</keyword>
<dbReference type="Proteomes" id="UP001198565">
    <property type="component" value="Unassembled WGS sequence"/>
</dbReference>
<keyword evidence="8" id="KW-0067">ATP-binding</keyword>
<evidence type="ECO:0000256" key="2">
    <source>
        <dbReference type="ARBA" id="ARBA00004202"/>
    </source>
</evidence>
<evidence type="ECO:0000256" key="10">
    <source>
        <dbReference type="ARBA" id="ARBA00023136"/>
    </source>
</evidence>
<dbReference type="InterPro" id="IPR017871">
    <property type="entry name" value="ABC_transporter-like_CS"/>
</dbReference>
<dbReference type="Pfam" id="PF08352">
    <property type="entry name" value="oligo_HPY"/>
    <property type="match status" value="1"/>
</dbReference>
<dbReference type="Gene3D" id="3.40.50.300">
    <property type="entry name" value="P-loop containing nucleotide triphosphate hydrolases"/>
    <property type="match status" value="1"/>
</dbReference>
<dbReference type="Pfam" id="PF00005">
    <property type="entry name" value="ABC_tran"/>
    <property type="match status" value="1"/>
</dbReference>
<dbReference type="InterPro" id="IPR013563">
    <property type="entry name" value="Oligopep_ABC_C"/>
</dbReference>
<comment type="caution">
    <text evidence="14">The sequence shown here is derived from an EMBL/GenBank/DDBJ whole genome shotgun (WGS) entry which is preliminary data.</text>
</comment>
<name>A0ABS7QKI4_9ACTN</name>
<evidence type="ECO:0000256" key="9">
    <source>
        <dbReference type="ARBA" id="ARBA00022989"/>
    </source>
</evidence>
<keyword evidence="10 11" id="KW-0472">Membrane</keyword>
<keyword evidence="9 11" id="KW-1133">Transmembrane helix</keyword>
<comment type="similarity">
    <text evidence="11">Belongs to the binding-protein-dependent transport system permease family.</text>
</comment>
<reference evidence="14 15" key="1">
    <citation type="submission" date="2021-08" db="EMBL/GenBank/DDBJ databases">
        <title>Streptomyces sp. PTM05 isolated from lichen.</title>
        <authorList>
            <person name="Somphong A."/>
            <person name="Phongsopitanun W."/>
            <person name="Tanasupawat S."/>
        </authorList>
    </citation>
    <scope>NUCLEOTIDE SEQUENCE [LARGE SCALE GENOMIC DNA]</scope>
    <source>
        <strain evidence="14 15">Ptm05</strain>
    </source>
</reference>
<comment type="similarity">
    <text evidence="3">Belongs to the ABC transporter superfamily.</text>
</comment>
<dbReference type="PROSITE" id="PS00211">
    <property type="entry name" value="ABC_TRANSPORTER_1"/>
    <property type="match status" value="1"/>
</dbReference>
<dbReference type="PANTHER" id="PTHR43297">
    <property type="entry name" value="OLIGOPEPTIDE TRANSPORT ATP-BINDING PROTEIN APPD"/>
    <property type="match status" value="1"/>
</dbReference>
<sequence length="605" mass="62610">MRRLLRTPAGLVGTTLVAALLVLAVVAPWIWGSDATRINPAQIGQGSSAAHLLGTDALGRDLLARTLVATRLTLGLAALATGIGTAAGIVLGALPSLLPRGWGRCVVAAVDILVAFPALLLAMFTAVVTGLGGRGAVLGIGVALAPTFARLTHTLTASVAGSDYIAAARMLRVPRHRVLTRHVLPNIAEPLILNLAQSMGAALLGLSAMSFLGMGVQAPSYDWGRLLNDAFGHVYVTPSVVVAPAVAVTLAGLGFMLLGDAFAAAAARTIDPVGDAVLPDLPKAAAPADPDAVLEIRDLTVAFPGGVTPVRQVSLTVRPGEIVGVVGESGSGKSMTAAAIGDIVPHPGLVGSSRSRLCGVDLDTLTPAARRKLLGSCLAMVFQDPTSSLNPALRVGGQLAEVATLHAGATRAQARARAVERLDRVHIKHPEHVIRQYPHELSGGMRQRAVIAMGLMGTPRLIIADEPTTALDVTVQREVLRVLREVVDESAAGALFISHDIAVVGELCDRVAVMYAGRVVEELPAADLAADARHPYTRALIGSLPDMATDRSAPLTTIPGRQPAPGDVPTGCAFADRCALTTARCATRPRLVRDGQHAVACWEVS</sequence>
<dbReference type="NCBIfam" id="TIGR01727">
    <property type="entry name" value="oligo_HPY"/>
    <property type="match status" value="1"/>
</dbReference>
<feature type="domain" description="ABC transmembrane type-1" evidence="13">
    <location>
        <begin position="70"/>
        <end position="259"/>
    </location>
</feature>
<evidence type="ECO:0000256" key="7">
    <source>
        <dbReference type="ARBA" id="ARBA00022741"/>
    </source>
</evidence>
<dbReference type="Pfam" id="PF00528">
    <property type="entry name" value="BPD_transp_1"/>
    <property type="match status" value="1"/>
</dbReference>
<organism evidence="14 15">
    <name type="scientific">Streptantibioticus parmotrematis</name>
    <dbReference type="NCBI Taxonomy" id="2873249"/>
    <lineage>
        <taxon>Bacteria</taxon>
        <taxon>Bacillati</taxon>
        <taxon>Actinomycetota</taxon>
        <taxon>Actinomycetes</taxon>
        <taxon>Kitasatosporales</taxon>
        <taxon>Streptomycetaceae</taxon>
        <taxon>Streptantibioticus</taxon>
    </lineage>
</organism>
<feature type="transmembrane region" description="Helical" evidence="11">
    <location>
        <begin position="234"/>
        <end position="258"/>
    </location>
</feature>
<dbReference type="InterPro" id="IPR003439">
    <property type="entry name" value="ABC_transporter-like_ATP-bd"/>
</dbReference>
<dbReference type="InterPro" id="IPR027417">
    <property type="entry name" value="P-loop_NTPase"/>
</dbReference>
<evidence type="ECO:0000313" key="15">
    <source>
        <dbReference type="Proteomes" id="UP001198565"/>
    </source>
</evidence>